<dbReference type="GO" id="GO:0003700">
    <property type="term" value="F:DNA-binding transcription factor activity"/>
    <property type="evidence" value="ECO:0007669"/>
    <property type="project" value="InterPro"/>
</dbReference>
<dbReference type="Gene3D" id="1.10.10.10">
    <property type="entry name" value="Winged helix-like DNA-binding domain superfamily/Winged helix DNA-binding domain"/>
    <property type="match status" value="1"/>
</dbReference>
<dbReference type="Pfam" id="PF00392">
    <property type="entry name" value="GntR"/>
    <property type="match status" value="1"/>
</dbReference>
<gene>
    <name evidence="5" type="ORF">GC093_15115</name>
</gene>
<keyword evidence="1" id="KW-0805">Transcription regulation</keyword>
<dbReference type="InterPro" id="IPR000524">
    <property type="entry name" value="Tscrpt_reg_HTH_GntR"/>
</dbReference>
<evidence type="ECO:0000256" key="2">
    <source>
        <dbReference type="ARBA" id="ARBA00023125"/>
    </source>
</evidence>
<dbReference type="EMBL" id="WHOD01000056">
    <property type="protein sequence ID" value="NOU94538.1"/>
    <property type="molecule type" value="Genomic_DNA"/>
</dbReference>
<dbReference type="Pfam" id="PF07729">
    <property type="entry name" value="FCD"/>
    <property type="match status" value="1"/>
</dbReference>
<organism evidence="5 6">
    <name type="scientific">Paenibacillus foliorum</name>
    <dbReference type="NCBI Taxonomy" id="2654974"/>
    <lineage>
        <taxon>Bacteria</taxon>
        <taxon>Bacillati</taxon>
        <taxon>Bacillota</taxon>
        <taxon>Bacilli</taxon>
        <taxon>Bacillales</taxon>
        <taxon>Paenibacillaceae</taxon>
        <taxon>Paenibacillus</taxon>
    </lineage>
</organism>
<dbReference type="InterPro" id="IPR011711">
    <property type="entry name" value="GntR_C"/>
</dbReference>
<comment type="caution">
    <text evidence="5">The sequence shown here is derived from an EMBL/GenBank/DDBJ whole genome shotgun (WGS) entry which is preliminary data.</text>
</comment>
<evidence type="ECO:0000313" key="6">
    <source>
        <dbReference type="Proteomes" id="UP000641588"/>
    </source>
</evidence>
<keyword evidence="2" id="KW-0238">DNA-binding</keyword>
<dbReference type="CDD" id="cd07377">
    <property type="entry name" value="WHTH_GntR"/>
    <property type="match status" value="1"/>
</dbReference>
<evidence type="ECO:0000256" key="3">
    <source>
        <dbReference type="ARBA" id="ARBA00023163"/>
    </source>
</evidence>
<name>A0A972K239_9BACL</name>
<dbReference type="AlphaFoldDB" id="A0A972K239"/>
<evidence type="ECO:0000259" key="4">
    <source>
        <dbReference type="PROSITE" id="PS50949"/>
    </source>
</evidence>
<dbReference type="SUPFAM" id="SSF48008">
    <property type="entry name" value="GntR ligand-binding domain-like"/>
    <property type="match status" value="1"/>
</dbReference>
<dbReference type="RefSeq" id="WP_171652748.1">
    <property type="nucleotide sequence ID" value="NZ_WHOD01000056.1"/>
</dbReference>
<reference evidence="5" key="1">
    <citation type="submission" date="2019-10" db="EMBL/GenBank/DDBJ databases">
        <title>Description of Paenibacillus glebae sp. nov.</title>
        <authorList>
            <person name="Carlier A."/>
            <person name="Qi S."/>
        </authorList>
    </citation>
    <scope>NUCLEOTIDE SEQUENCE</scope>
    <source>
        <strain evidence="5">LMG 31456</strain>
    </source>
</reference>
<dbReference type="GO" id="GO:0003677">
    <property type="term" value="F:DNA binding"/>
    <property type="evidence" value="ECO:0007669"/>
    <property type="project" value="UniProtKB-KW"/>
</dbReference>
<dbReference type="InterPro" id="IPR036388">
    <property type="entry name" value="WH-like_DNA-bd_sf"/>
</dbReference>
<feature type="domain" description="HTH gntR-type" evidence="4">
    <location>
        <begin position="10"/>
        <end position="78"/>
    </location>
</feature>
<dbReference type="PRINTS" id="PR00035">
    <property type="entry name" value="HTHGNTR"/>
</dbReference>
<dbReference type="Proteomes" id="UP000641588">
    <property type="component" value="Unassembled WGS sequence"/>
</dbReference>
<keyword evidence="3" id="KW-0804">Transcription</keyword>
<sequence length="241" mass="27588">MLEIKPVKRITVTEQVMEQIARLITSGQIRPGDKLPNERDLAIQFQVTRGRIREALRALSLLGMITIKAGEGSFVNKQEEPIPADAITWLFHNEIHNLDEIYAARKLIESEVYLEAAKNAAPEHFITMEAMLNSMLNANNKKTPELFLNYLDEYDLFMGEISGNRIYGKLMQTIIHLRRETNIKLLNVPGAIDNSIENRFLIYEAMRSKNLKLVQQRIETFFQSSKTFYDTILGAPSSSDK</sequence>
<dbReference type="PANTHER" id="PTHR43537:SF5">
    <property type="entry name" value="UXU OPERON TRANSCRIPTIONAL REGULATOR"/>
    <property type="match status" value="1"/>
</dbReference>
<dbReference type="InterPro" id="IPR008920">
    <property type="entry name" value="TF_FadR/GntR_C"/>
</dbReference>
<proteinExistence type="predicted"/>
<evidence type="ECO:0000313" key="5">
    <source>
        <dbReference type="EMBL" id="NOU94538.1"/>
    </source>
</evidence>
<dbReference type="PANTHER" id="PTHR43537">
    <property type="entry name" value="TRANSCRIPTIONAL REGULATOR, GNTR FAMILY"/>
    <property type="match status" value="1"/>
</dbReference>
<dbReference type="SMART" id="SM00345">
    <property type="entry name" value="HTH_GNTR"/>
    <property type="match status" value="1"/>
</dbReference>
<dbReference type="Gene3D" id="1.20.120.530">
    <property type="entry name" value="GntR ligand-binding domain-like"/>
    <property type="match status" value="1"/>
</dbReference>
<dbReference type="PROSITE" id="PS50949">
    <property type="entry name" value="HTH_GNTR"/>
    <property type="match status" value="1"/>
</dbReference>
<dbReference type="InterPro" id="IPR036390">
    <property type="entry name" value="WH_DNA-bd_sf"/>
</dbReference>
<keyword evidence="6" id="KW-1185">Reference proteome</keyword>
<accession>A0A972K239</accession>
<evidence type="ECO:0000256" key="1">
    <source>
        <dbReference type="ARBA" id="ARBA00023015"/>
    </source>
</evidence>
<protein>
    <submittedName>
        <fullName evidence="5">GntR family transcriptional regulator</fullName>
    </submittedName>
</protein>
<dbReference type="SUPFAM" id="SSF46785">
    <property type="entry name" value="Winged helix' DNA-binding domain"/>
    <property type="match status" value="1"/>
</dbReference>